<protein>
    <recommendedName>
        <fullName evidence="3">AB hydrolase-1 domain-containing protein</fullName>
    </recommendedName>
</protein>
<dbReference type="GO" id="GO:0006508">
    <property type="term" value="P:proteolysis"/>
    <property type="evidence" value="ECO:0007669"/>
    <property type="project" value="InterPro"/>
</dbReference>
<proteinExistence type="inferred from homology"/>
<evidence type="ECO:0000256" key="1">
    <source>
        <dbReference type="ARBA" id="ARBA00010088"/>
    </source>
</evidence>
<dbReference type="InterPro" id="IPR002410">
    <property type="entry name" value="Peptidase_S33"/>
</dbReference>
<keyword evidence="5" id="KW-1185">Reference proteome</keyword>
<dbReference type="InterPro" id="IPR050266">
    <property type="entry name" value="AB_hydrolase_sf"/>
</dbReference>
<dbReference type="InterPro" id="IPR000073">
    <property type="entry name" value="AB_hydrolase_1"/>
</dbReference>
<dbReference type="InterPro" id="IPR029058">
    <property type="entry name" value="AB_hydrolase_fold"/>
</dbReference>
<keyword evidence="2" id="KW-0378">Hydrolase</keyword>
<name>A0A409W1N4_9AGAR</name>
<feature type="domain" description="AB hydrolase-1" evidence="3">
    <location>
        <begin position="540"/>
        <end position="784"/>
    </location>
</feature>
<dbReference type="InterPro" id="IPR005945">
    <property type="entry name" value="Pro_imino_pep"/>
</dbReference>
<accession>A0A409W1N4</accession>
<dbReference type="Proteomes" id="UP000284842">
    <property type="component" value="Unassembled WGS sequence"/>
</dbReference>
<dbReference type="PRINTS" id="PR00793">
    <property type="entry name" value="PROAMNOPTASE"/>
</dbReference>
<dbReference type="GO" id="GO:0016020">
    <property type="term" value="C:membrane"/>
    <property type="evidence" value="ECO:0007669"/>
    <property type="project" value="TreeGrafter"/>
</dbReference>
<evidence type="ECO:0000313" key="5">
    <source>
        <dbReference type="Proteomes" id="UP000284842"/>
    </source>
</evidence>
<organism evidence="4 5">
    <name type="scientific">Panaeolus cyanescens</name>
    <dbReference type="NCBI Taxonomy" id="181874"/>
    <lineage>
        <taxon>Eukaryota</taxon>
        <taxon>Fungi</taxon>
        <taxon>Dikarya</taxon>
        <taxon>Basidiomycota</taxon>
        <taxon>Agaricomycotina</taxon>
        <taxon>Agaricomycetes</taxon>
        <taxon>Agaricomycetidae</taxon>
        <taxon>Agaricales</taxon>
        <taxon>Agaricineae</taxon>
        <taxon>Galeropsidaceae</taxon>
        <taxon>Panaeolus</taxon>
    </lineage>
</organism>
<gene>
    <name evidence="4" type="ORF">CVT24_002073</name>
</gene>
<dbReference type="InterPro" id="IPR032675">
    <property type="entry name" value="LRR_dom_sf"/>
</dbReference>
<reference evidence="4 5" key="1">
    <citation type="journal article" date="2018" name="Evol. Lett.">
        <title>Horizontal gene cluster transfer increased hallucinogenic mushroom diversity.</title>
        <authorList>
            <person name="Reynolds H.T."/>
            <person name="Vijayakumar V."/>
            <person name="Gluck-Thaler E."/>
            <person name="Korotkin H.B."/>
            <person name="Matheny P.B."/>
            <person name="Slot J.C."/>
        </authorList>
    </citation>
    <scope>NUCLEOTIDE SEQUENCE [LARGE SCALE GENOMIC DNA]</scope>
    <source>
        <strain evidence="4 5">2629</strain>
    </source>
</reference>
<dbReference type="PANTHER" id="PTHR43798">
    <property type="entry name" value="MONOACYLGLYCEROL LIPASE"/>
    <property type="match status" value="1"/>
</dbReference>
<dbReference type="OrthoDB" id="3171058at2759"/>
<dbReference type="AlphaFoldDB" id="A0A409W1N4"/>
<evidence type="ECO:0000256" key="2">
    <source>
        <dbReference type="ARBA" id="ARBA00022801"/>
    </source>
</evidence>
<dbReference type="EMBL" id="NHTK01005873">
    <property type="protein sequence ID" value="PPQ72373.1"/>
    <property type="molecule type" value="Genomic_DNA"/>
</dbReference>
<evidence type="ECO:0000313" key="4">
    <source>
        <dbReference type="EMBL" id="PPQ72373.1"/>
    </source>
</evidence>
<dbReference type="InParanoid" id="A0A409W1N4"/>
<comment type="caution">
    <text evidence="4">The sequence shown here is derived from an EMBL/GenBank/DDBJ whole genome shotgun (WGS) entry which is preliminary data.</text>
</comment>
<dbReference type="Gene3D" id="3.40.50.1820">
    <property type="entry name" value="alpha/beta hydrolase"/>
    <property type="match status" value="1"/>
</dbReference>
<dbReference type="SUPFAM" id="SSF53474">
    <property type="entry name" value="alpha/beta-Hydrolases"/>
    <property type="match status" value="1"/>
</dbReference>
<evidence type="ECO:0000259" key="3">
    <source>
        <dbReference type="Pfam" id="PF00561"/>
    </source>
</evidence>
<dbReference type="SUPFAM" id="SSF52047">
    <property type="entry name" value="RNI-like"/>
    <property type="match status" value="1"/>
</dbReference>
<dbReference type="Gene3D" id="3.80.10.10">
    <property type="entry name" value="Ribonuclease Inhibitor"/>
    <property type="match status" value="1"/>
</dbReference>
<comment type="similarity">
    <text evidence="1">Belongs to the peptidase S33 family.</text>
</comment>
<dbReference type="NCBIfam" id="TIGR01250">
    <property type="entry name" value="pro_imino_pep_2"/>
    <property type="match status" value="1"/>
</dbReference>
<dbReference type="Pfam" id="PF00561">
    <property type="entry name" value="Abhydrolase_1"/>
    <property type="match status" value="1"/>
</dbReference>
<dbReference type="PANTHER" id="PTHR43798:SF33">
    <property type="entry name" value="HYDROLASE, PUTATIVE (AFU_ORTHOLOGUE AFUA_2G14860)-RELATED"/>
    <property type="match status" value="1"/>
</dbReference>
<sequence length="796" mass="91182">MRFSAQTAVSWRQKSKSTCVPREFPKPQAPHPLPDELWRSIIGFGVRCRHARSIDLPDPLAQTSYVSSDDDHWYDDFRIFSDRKSFRLVSRYWRDIVDEISSEYQVIESNDDLITLIKLLEGPNAKGLKKKKMSKRIITTLPPKCIGSSIKRLDLSIQHSYDPQYVVRVLHHTPNLLIFLNKNGPPTAVRNRRTPTEILDALPTLCPNLLRLDWASPGEPPRLEDVVQVCNALPFLKTLRLTGIRSYPVPTPNHHLRFIMPNLRTLSLNYFPQPVGEDFVETYALTWAPFFATITGSVEQLPLLSRFECDPLSIPLNSISPSPIPGNPVLDFFKIHGHKLKHLKVAAWEPAHQLRPNRALLPELLPYCPNLRKLVLTERNPPSESLTLPWNAPGCLLQCRYLEQICIMPFHSLVIDGPRHLMEAAIIKPLDELMREIEESVTPPRPVGSTYYGPLLPSSRVREIRIHNAGPLEYVMEYPSWLRFWWRRWNIIGSLFSDRSGISFWETEDQIEGFAPFSVSGKAFSTWYKVLGDVHNGRRPLVVIHGGPGLTHQYMLIPIVFYDQLGSGQSSHYRKCPQDFWTPSLFSDQLETLLKHLKIHGNYDILGHSWGGFLAAYFACHRKPPGLQRLILANAPASIPLMQKGLNILLDQKGPEFAAMMRQHEAHRTMHAREYQAGISLFISEHLCDMEPWPPDLQESFAVSDEDETVHNQMMGRKTFQVEGTLKDESTVAYLFNITAQTLVINSDKDEMHDICVKPFADHIPDVRWFKLKKSTHVPMFEEPESYFQLLSGFLA</sequence>
<dbReference type="GO" id="GO:0008233">
    <property type="term" value="F:peptidase activity"/>
    <property type="evidence" value="ECO:0007669"/>
    <property type="project" value="InterPro"/>
</dbReference>